<evidence type="ECO:0000313" key="2">
    <source>
        <dbReference type="Proteomes" id="UP000004508"/>
    </source>
</evidence>
<gene>
    <name evidence="1" type="ORF">Krac_7704</name>
</gene>
<dbReference type="InParanoid" id="D6TKV6"/>
<name>D6TKV6_KTERA</name>
<proteinExistence type="predicted"/>
<organism evidence="1 2">
    <name type="scientific">Ktedonobacter racemifer DSM 44963</name>
    <dbReference type="NCBI Taxonomy" id="485913"/>
    <lineage>
        <taxon>Bacteria</taxon>
        <taxon>Bacillati</taxon>
        <taxon>Chloroflexota</taxon>
        <taxon>Ktedonobacteria</taxon>
        <taxon>Ktedonobacterales</taxon>
        <taxon>Ktedonobacteraceae</taxon>
        <taxon>Ktedonobacter</taxon>
    </lineage>
</organism>
<evidence type="ECO:0000313" key="1">
    <source>
        <dbReference type="EMBL" id="EFH86406.1"/>
    </source>
</evidence>
<reference evidence="1 2" key="1">
    <citation type="journal article" date="2011" name="Stand. Genomic Sci.">
        <title>Non-contiguous finished genome sequence and contextual data of the filamentous soil bacterium Ktedonobacter racemifer type strain (SOSP1-21).</title>
        <authorList>
            <person name="Chang Y.J."/>
            <person name="Land M."/>
            <person name="Hauser L."/>
            <person name="Chertkov O."/>
            <person name="Del Rio T.G."/>
            <person name="Nolan M."/>
            <person name="Copeland A."/>
            <person name="Tice H."/>
            <person name="Cheng J.F."/>
            <person name="Lucas S."/>
            <person name="Han C."/>
            <person name="Goodwin L."/>
            <person name="Pitluck S."/>
            <person name="Ivanova N."/>
            <person name="Ovchinikova G."/>
            <person name="Pati A."/>
            <person name="Chen A."/>
            <person name="Palaniappan K."/>
            <person name="Mavromatis K."/>
            <person name="Liolios K."/>
            <person name="Brettin T."/>
            <person name="Fiebig A."/>
            <person name="Rohde M."/>
            <person name="Abt B."/>
            <person name="Goker M."/>
            <person name="Detter J.C."/>
            <person name="Woyke T."/>
            <person name="Bristow J."/>
            <person name="Eisen J.A."/>
            <person name="Markowitz V."/>
            <person name="Hugenholtz P."/>
            <person name="Kyrpides N.C."/>
            <person name="Klenk H.P."/>
            <person name="Lapidus A."/>
        </authorList>
    </citation>
    <scope>NUCLEOTIDE SEQUENCE [LARGE SCALE GENOMIC DNA]</scope>
    <source>
        <strain evidence="2">DSM 44963</strain>
    </source>
</reference>
<protein>
    <submittedName>
        <fullName evidence="1">Uncharacterized protein</fullName>
    </submittedName>
</protein>
<sequence length="53" mass="6040">MFRADFLPFASKIVEHSRHLPIMLGFTPFTQQTKQNPRLAVFDKSGIPNQALP</sequence>
<dbReference type="AlphaFoldDB" id="D6TKV6"/>
<accession>D6TKV6</accession>
<dbReference type="Proteomes" id="UP000004508">
    <property type="component" value="Unassembled WGS sequence"/>
</dbReference>
<comment type="caution">
    <text evidence="1">The sequence shown here is derived from an EMBL/GenBank/DDBJ whole genome shotgun (WGS) entry which is preliminary data.</text>
</comment>
<keyword evidence="2" id="KW-1185">Reference proteome</keyword>
<dbReference type="EMBL" id="ADVG01000002">
    <property type="protein sequence ID" value="EFH86406.1"/>
    <property type="molecule type" value="Genomic_DNA"/>
</dbReference>